<proteinExistence type="predicted"/>
<sequence length="117" mass="13984">MWNGFKTSHASLVPSSVRLRRIDRHRTSLPSTALLCAEVLATYLISYNRRRSNGEEECLHSRIVPCVHIYCLHFYWRLIRYWRRGGLWSLRRRRRASFKHGGNNPRSKRPTEHPRVD</sequence>
<protein>
    <submittedName>
        <fullName evidence="3">Histone domain-containing protein</fullName>
    </submittedName>
</protein>
<evidence type="ECO:0000256" key="1">
    <source>
        <dbReference type="SAM" id="MobiDB-lite"/>
    </source>
</evidence>
<evidence type="ECO:0000313" key="3">
    <source>
        <dbReference type="WBParaSite" id="L893_g14580.t1"/>
    </source>
</evidence>
<name>A0A1I7YC01_9BILA</name>
<dbReference type="AlphaFoldDB" id="A0A1I7YC01"/>
<dbReference type="WBParaSite" id="L893_g14580.t1">
    <property type="protein sequence ID" value="L893_g14580.t1"/>
    <property type="gene ID" value="L893_g14580"/>
</dbReference>
<reference evidence="3" key="1">
    <citation type="submission" date="2016-11" db="UniProtKB">
        <authorList>
            <consortium name="WormBaseParasite"/>
        </authorList>
    </citation>
    <scope>IDENTIFICATION</scope>
</reference>
<keyword evidence="2" id="KW-1185">Reference proteome</keyword>
<feature type="region of interest" description="Disordered" evidence="1">
    <location>
        <begin position="98"/>
        <end position="117"/>
    </location>
</feature>
<evidence type="ECO:0000313" key="2">
    <source>
        <dbReference type="Proteomes" id="UP000095287"/>
    </source>
</evidence>
<organism evidence="2 3">
    <name type="scientific">Steinernema glaseri</name>
    <dbReference type="NCBI Taxonomy" id="37863"/>
    <lineage>
        <taxon>Eukaryota</taxon>
        <taxon>Metazoa</taxon>
        <taxon>Ecdysozoa</taxon>
        <taxon>Nematoda</taxon>
        <taxon>Chromadorea</taxon>
        <taxon>Rhabditida</taxon>
        <taxon>Tylenchina</taxon>
        <taxon>Panagrolaimomorpha</taxon>
        <taxon>Strongyloidoidea</taxon>
        <taxon>Steinernematidae</taxon>
        <taxon>Steinernema</taxon>
    </lineage>
</organism>
<accession>A0A1I7YC01</accession>
<dbReference type="Proteomes" id="UP000095287">
    <property type="component" value="Unplaced"/>
</dbReference>